<dbReference type="InterPro" id="IPR006342">
    <property type="entry name" value="FkbM_mtfrase"/>
</dbReference>
<dbReference type="Gene3D" id="3.40.50.150">
    <property type="entry name" value="Vaccinia Virus protein VP39"/>
    <property type="match status" value="1"/>
</dbReference>
<organism evidence="2 3">
    <name type="scientific">Candidatus Collierbacteria bacterium GW2011_GWA2_44_99</name>
    <dbReference type="NCBI Taxonomy" id="1618380"/>
    <lineage>
        <taxon>Bacteria</taxon>
        <taxon>Candidatus Collieribacteriota</taxon>
    </lineage>
</organism>
<dbReference type="Proteomes" id="UP000034797">
    <property type="component" value="Unassembled WGS sequence"/>
</dbReference>
<reference evidence="2 3" key="1">
    <citation type="journal article" date="2015" name="Nature">
        <title>rRNA introns, odd ribosomes, and small enigmatic genomes across a large radiation of phyla.</title>
        <authorList>
            <person name="Brown C.T."/>
            <person name="Hug L.A."/>
            <person name="Thomas B.C."/>
            <person name="Sharon I."/>
            <person name="Castelle C.J."/>
            <person name="Singh A."/>
            <person name="Wilkins M.J."/>
            <person name="Williams K.H."/>
            <person name="Banfield J.F."/>
        </authorList>
    </citation>
    <scope>NUCLEOTIDE SEQUENCE [LARGE SCALE GENOMIC DNA]</scope>
</reference>
<dbReference type="AlphaFoldDB" id="A0A0G1KT27"/>
<sequence length="261" mass="29914">MFNKILLAVRSIRNIHRLLIDYLGLVKGDVVYRLWNGNSFAARAGTTDVSEIIINNADSEYPSNFFPANYRPVIFDVGANIGETALFIYRKLRLNKPSIYAFEPNSKNYTYLLKNIKINHSGWSIKPFKLALAGESGSARLNFNSYHYDGGFIEDIKNKRTTSNSEKVKTVSLMEFCKKNKIESIDLLKMDIEGSEYGVFSSTIGFIKKHVKSIFVELHNLDKVNNYSNFKKQIVKQGFVIKAEIMNRTIFLSNTFYNEKI</sequence>
<gene>
    <name evidence="2" type="ORF">UW84_C0002G0010</name>
</gene>
<dbReference type="GO" id="GO:0032259">
    <property type="term" value="P:methylation"/>
    <property type="evidence" value="ECO:0007669"/>
    <property type="project" value="UniProtKB-KW"/>
</dbReference>
<keyword evidence="2" id="KW-0808">Transferase</keyword>
<protein>
    <submittedName>
        <fullName evidence="2">Methyltransferase FkbM family</fullName>
    </submittedName>
</protein>
<evidence type="ECO:0000313" key="2">
    <source>
        <dbReference type="EMBL" id="KKT86766.1"/>
    </source>
</evidence>
<dbReference type="PANTHER" id="PTHR34203">
    <property type="entry name" value="METHYLTRANSFERASE, FKBM FAMILY PROTEIN"/>
    <property type="match status" value="1"/>
</dbReference>
<dbReference type="GO" id="GO:0008168">
    <property type="term" value="F:methyltransferase activity"/>
    <property type="evidence" value="ECO:0007669"/>
    <property type="project" value="UniProtKB-KW"/>
</dbReference>
<dbReference type="NCBIfam" id="TIGR01444">
    <property type="entry name" value="fkbM_fam"/>
    <property type="match status" value="1"/>
</dbReference>
<accession>A0A0G1KT27</accession>
<name>A0A0G1KT27_9BACT</name>
<dbReference type="SUPFAM" id="SSF53335">
    <property type="entry name" value="S-adenosyl-L-methionine-dependent methyltransferases"/>
    <property type="match status" value="1"/>
</dbReference>
<dbReference type="InterPro" id="IPR029063">
    <property type="entry name" value="SAM-dependent_MTases_sf"/>
</dbReference>
<feature type="domain" description="Methyltransferase FkbM" evidence="1">
    <location>
        <begin position="76"/>
        <end position="221"/>
    </location>
</feature>
<evidence type="ECO:0000259" key="1">
    <source>
        <dbReference type="Pfam" id="PF05050"/>
    </source>
</evidence>
<dbReference type="EMBL" id="LCJW01000002">
    <property type="protein sequence ID" value="KKT86766.1"/>
    <property type="molecule type" value="Genomic_DNA"/>
</dbReference>
<proteinExistence type="predicted"/>
<dbReference type="InterPro" id="IPR052514">
    <property type="entry name" value="SAM-dependent_MTase"/>
</dbReference>
<keyword evidence="2" id="KW-0489">Methyltransferase</keyword>
<comment type="caution">
    <text evidence="2">The sequence shown here is derived from an EMBL/GenBank/DDBJ whole genome shotgun (WGS) entry which is preliminary data.</text>
</comment>
<dbReference type="Pfam" id="PF05050">
    <property type="entry name" value="Methyltransf_21"/>
    <property type="match status" value="1"/>
</dbReference>
<evidence type="ECO:0000313" key="3">
    <source>
        <dbReference type="Proteomes" id="UP000034797"/>
    </source>
</evidence>
<dbReference type="PANTHER" id="PTHR34203:SF15">
    <property type="entry name" value="SLL1173 PROTEIN"/>
    <property type="match status" value="1"/>
</dbReference>